<keyword evidence="1" id="KW-0472">Membrane</keyword>
<sequence>MLRLENIQDSFKSVRVKTKAFFQGDKWKEVLVFLLFVLLALGFWLLQSLQQEYEINLTIPVKYKNVPPDISFNATVPEAITARVKDKGSVLLNYTFRRSFAPIEVSMKDVQTKNGTLSFSGNQIEENIQKQLIATTVLQGFEPRRISVPYSQRVRKQIPIVFDGDIHLKAGFLLSGDIVFSPSEVSAYATSAILDTLNEVRTVFTEISDADRSITRIVQLSKIDGVNLDPQAVSVTIPVEEYTEKTLEIPVSCDYLPPHFRIRMFPATVKVTCSVPLSRFKNLSEEMFEIHIPYKELEQSVSGTLPVTLTKKPDWVHGVTLTPDKIEFILEHIE</sequence>
<keyword evidence="1" id="KW-0812">Transmembrane</keyword>
<name>A0A9D2BRS0_9BACT</name>
<comment type="caution">
    <text evidence="2">The sequence shown here is derived from an EMBL/GenBank/DDBJ whole genome shotgun (WGS) entry which is preliminary data.</text>
</comment>
<dbReference type="InterPro" id="IPR053154">
    <property type="entry name" value="c-di-AMP_regulator"/>
</dbReference>
<proteinExistence type="predicted"/>
<dbReference type="Gene3D" id="2.170.120.30">
    <property type="match status" value="1"/>
</dbReference>
<feature type="transmembrane region" description="Helical" evidence="1">
    <location>
        <begin position="27"/>
        <end position="46"/>
    </location>
</feature>
<gene>
    <name evidence="2" type="ORF">H9848_11645</name>
</gene>
<dbReference type="AlphaFoldDB" id="A0A9D2BRS0"/>
<evidence type="ECO:0000313" key="2">
    <source>
        <dbReference type="EMBL" id="HIX87238.1"/>
    </source>
</evidence>
<dbReference type="PANTHER" id="PTHR37804:SF1">
    <property type="entry name" value="CDAA REGULATORY PROTEIN CDAR"/>
    <property type="match status" value="1"/>
</dbReference>
<protein>
    <submittedName>
        <fullName evidence="2">YbbR-like domain-containing protein</fullName>
    </submittedName>
</protein>
<dbReference type="PANTHER" id="PTHR37804">
    <property type="entry name" value="CDAA REGULATORY PROTEIN CDAR"/>
    <property type="match status" value="1"/>
</dbReference>
<dbReference type="Proteomes" id="UP000823847">
    <property type="component" value="Unassembled WGS sequence"/>
</dbReference>
<reference evidence="2" key="1">
    <citation type="journal article" date="2021" name="PeerJ">
        <title>Extensive microbial diversity within the chicken gut microbiome revealed by metagenomics and culture.</title>
        <authorList>
            <person name="Gilroy R."/>
            <person name="Ravi A."/>
            <person name="Getino M."/>
            <person name="Pursley I."/>
            <person name="Horton D.L."/>
            <person name="Alikhan N.F."/>
            <person name="Baker D."/>
            <person name="Gharbi K."/>
            <person name="Hall N."/>
            <person name="Watson M."/>
            <person name="Adriaenssens E.M."/>
            <person name="Foster-Nyarko E."/>
            <person name="Jarju S."/>
            <person name="Secka A."/>
            <person name="Antonio M."/>
            <person name="Oren A."/>
            <person name="Chaudhuri R.R."/>
            <person name="La Ragione R."/>
            <person name="Hildebrand F."/>
            <person name="Pallen M.J."/>
        </authorList>
    </citation>
    <scope>NUCLEOTIDE SEQUENCE</scope>
    <source>
        <strain evidence="2">ChiHecec2B26-12326</strain>
    </source>
</reference>
<keyword evidence="1" id="KW-1133">Transmembrane helix</keyword>
<reference evidence="2" key="2">
    <citation type="submission" date="2021-04" db="EMBL/GenBank/DDBJ databases">
        <authorList>
            <person name="Gilroy R."/>
        </authorList>
    </citation>
    <scope>NUCLEOTIDE SEQUENCE</scope>
    <source>
        <strain evidence="2">ChiHecec2B26-12326</strain>
    </source>
</reference>
<accession>A0A9D2BRS0</accession>
<dbReference type="Gene3D" id="2.170.120.40">
    <property type="entry name" value="YbbR-like domain"/>
    <property type="match status" value="1"/>
</dbReference>
<organism evidence="2 3">
    <name type="scientific">Candidatus Parabacteroides intestinigallinarum</name>
    <dbReference type="NCBI Taxonomy" id="2838722"/>
    <lineage>
        <taxon>Bacteria</taxon>
        <taxon>Pseudomonadati</taxon>
        <taxon>Bacteroidota</taxon>
        <taxon>Bacteroidia</taxon>
        <taxon>Bacteroidales</taxon>
        <taxon>Tannerellaceae</taxon>
        <taxon>Parabacteroides</taxon>
    </lineage>
</organism>
<evidence type="ECO:0000313" key="3">
    <source>
        <dbReference type="Proteomes" id="UP000823847"/>
    </source>
</evidence>
<dbReference type="EMBL" id="DXEN01000086">
    <property type="protein sequence ID" value="HIX87238.1"/>
    <property type="molecule type" value="Genomic_DNA"/>
</dbReference>
<evidence type="ECO:0000256" key="1">
    <source>
        <dbReference type="SAM" id="Phobius"/>
    </source>
</evidence>